<evidence type="ECO:0000256" key="2">
    <source>
        <dbReference type="ARBA" id="ARBA00022729"/>
    </source>
</evidence>
<dbReference type="InterPro" id="IPR024930">
    <property type="entry name" value="Skp_dom_sf"/>
</dbReference>
<sequence>MILNLVLAVAIVVIYVLHFSGKSSNEPAGENSSIATSHSDLKIAYVKVDSLILNYQLAEELHDSFTKNQEAYTKEYTDKRSAFEKRAAAFQEKVQRGGFLTQDRAVQERDRLVSEEQEILSLDQELSTKLAEMQSTNNQQLIDSLMNYLKEYNANKKYSYIFNAGDILIGDEAHNITKEVLDAMNARYSEKK</sequence>
<keyword evidence="4" id="KW-1185">Reference proteome</keyword>
<gene>
    <name evidence="3" type="ORF">NC99_46600</name>
</gene>
<evidence type="ECO:0000313" key="3">
    <source>
        <dbReference type="EMBL" id="KOH42493.1"/>
    </source>
</evidence>
<comment type="similarity">
    <text evidence="1">Belongs to the Skp family.</text>
</comment>
<dbReference type="EMBL" id="LGIA01000225">
    <property type="protein sequence ID" value="KOH42493.1"/>
    <property type="molecule type" value="Genomic_DNA"/>
</dbReference>
<keyword evidence="2" id="KW-0732">Signal</keyword>
<dbReference type="SUPFAM" id="SSF111384">
    <property type="entry name" value="OmpH-like"/>
    <property type="match status" value="1"/>
</dbReference>
<protein>
    <recommendedName>
        <fullName evidence="5">OmpH family outer membrane protein</fullName>
    </recommendedName>
</protein>
<dbReference type="Pfam" id="PF03938">
    <property type="entry name" value="OmpH"/>
    <property type="match status" value="1"/>
</dbReference>
<reference evidence="4" key="1">
    <citation type="submission" date="2015-07" db="EMBL/GenBank/DDBJ databases">
        <title>Genome sequencing of Sunxiuqinia dokdonensis strain SK.</title>
        <authorList>
            <person name="Ahn S."/>
            <person name="Kim B.-C."/>
        </authorList>
    </citation>
    <scope>NUCLEOTIDE SEQUENCE [LARGE SCALE GENOMIC DNA]</scope>
    <source>
        <strain evidence="4">SK</strain>
    </source>
</reference>
<dbReference type="AlphaFoldDB" id="A0A0L8V292"/>
<evidence type="ECO:0008006" key="5">
    <source>
        <dbReference type="Google" id="ProtNLM"/>
    </source>
</evidence>
<dbReference type="SMART" id="SM00935">
    <property type="entry name" value="OmpH"/>
    <property type="match status" value="1"/>
</dbReference>
<organism evidence="3 4">
    <name type="scientific">Sunxiuqinia dokdonensis</name>
    <dbReference type="NCBI Taxonomy" id="1409788"/>
    <lineage>
        <taxon>Bacteria</taxon>
        <taxon>Pseudomonadati</taxon>
        <taxon>Bacteroidota</taxon>
        <taxon>Bacteroidia</taxon>
        <taxon>Marinilabiliales</taxon>
        <taxon>Prolixibacteraceae</taxon>
        <taxon>Sunxiuqinia</taxon>
    </lineage>
</organism>
<comment type="caution">
    <text evidence="3">The sequence shown here is derived from an EMBL/GenBank/DDBJ whole genome shotgun (WGS) entry which is preliminary data.</text>
</comment>
<proteinExistence type="inferred from homology"/>
<dbReference type="STRING" id="1409788.NC99_46600"/>
<evidence type="ECO:0000256" key="1">
    <source>
        <dbReference type="ARBA" id="ARBA00009091"/>
    </source>
</evidence>
<dbReference type="PANTHER" id="PTHR35089">
    <property type="entry name" value="CHAPERONE PROTEIN SKP"/>
    <property type="match status" value="1"/>
</dbReference>
<name>A0A0L8V292_9BACT</name>
<dbReference type="GO" id="GO:0051082">
    <property type="term" value="F:unfolded protein binding"/>
    <property type="evidence" value="ECO:0007669"/>
    <property type="project" value="InterPro"/>
</dbReference>
<dbReference type="PANTHER" id="PTHR35089:SF1">
    <property type="entry name" value="CHAPERONE PROTEIN SKP"/>
    <property type="match status" value="1"/>
</dbReference>
<dbReference type="Proteomes" id="UP000036958">
    <property type="component" value="Unassembled WGS sequence"/>
</dbReference>
<dbReference type="GO" id="GO:0050821">
    <property type="term" value="P:protein stabilization"/>
    <property type="evidence" value="ECO:0007669"/>
    <property type="project" value="TreeGrafter"/>
</dbReference>
<dbReference type="InterPro" id="IPR005632">
    <property type="entry name" value="Chaperone_Skp"/>
</dbReference>
<dbReference type="Gene3D" id="3.30.910.20">
    <property type="entry name" value="Skp domain"/>
    <property type="match status" value="1"/>
</dbReference>
<dbReference type="GO" id="GO:0005829">
    <property type="term" value="C:cytosol"/>
    <property type="evidence" value="ECO:0007669"/>
    <property type="project" value="TreeGrafter"/>
</dbReference>
<accession>A0A0L8V292</accession>
<evidence type="ECO:0000313" key="4">
    <source>
        <dbReference type="Proteomes" id="UP000036958"/>
    </source>
</evidence>